<accession>A0AA87B9H5</accession>
<gene>
    <name evidence="1" type="ORF">AYBTSS11_LOCUS29235</name>
</gene>
<dbReference type="Gramene" id="rna-AYBTSS11_LOCUS29235">
    <property type="protein sequence ID" value="CAJ1977089.1"/>
    <property type="gene ID" value="gene-AYBTSS11_LOCUS29235"/>
</dbReference>
<reference evidence="1" key="1">
    <citation type="submission" date="2023-10" db="EMBL/GenBank/DDBJ databases">
        <authorList>
            <person name="Domelevo Entfellner J.-B."/>
        </authorList>
    </citation>
    <scope>NUCLEOTIDE SEQUENCE</scope>
</reference>
<dbReference type="Proteomes" id="UP001189624">
    <property type="component" value="Chromosome 10"/>
</dbReference>
<protein>
    <submittedName>
        <fullName evidence="1">Uncharacterized protein</fullName>
    </submittedName>
</protein>
<name>A0AA87B9H5_9FABA</name>
<dbReference type="EMBL" id="OY731407">
    <property type="protein sequence ID" value="CAJ1977089.1"/>
    <property type="molecule type" value="Genomic_DNA"/>
</dbReference>
<dbReference type="AlphaFoldDB" id="A0AA87B9H5"/>
<sequence length="67" mass="7462">MNTCNNAIKFTQSCTDRNDVAGSGWMLGLDIVVVEAEDCELYAVSFPWMNSTSRECSVLWLGRKQIG</sequence>
<keyword evidence="2" id="KW-1185">Reference proteome</keyword>
<organism evidence="1 2">
    <name type="scientific">Sphenostylis stenocarpa</name>
    <dbReference type="NCBI Taxonomy" id="92480"/>
    <lineage>
        <taxon>Eukaryota</taxon>
        <taxon>Viridiplantae</taxon>
        <taxon>Streptophyta</taxon>
        <taxon>Embryophyta</taxon>
        <taxon>Tracheophyta</taxon>
        <taxon>Spermatophyta</taxon>
        <taxon>Magnoliopsida</taxon>
        <taxon>eudicotyledons</taxon>
        <taxon>Gunneridae</taxon>
        <taxon>Pentapetalae</taxon>
        <taxon>rosids</taxon>
        <taxon>fabids</taxon>
        <taxon>Fabales</taxon>
        <taxon>Fabaceae</taxon>
        <taxon>Papilionoideae</taxon>
        <taxon>50 kb inversion clade</taxon>
        <taxon>NPAAA clade</taxon>
        <taxon>indigoferoid/millettioid clade</taxon>
        <taxon>Phaseoleae</taxon>
        <taxon>Sphenostylis</taxon>
    </lineage>
</organism>
<evidence type="ECO:0000313" key="2">
    <source>
        <dbReference type="Proteomes" id="UP001189624"/>
    </source>
</evidence>
<evidence type="ECO:0000313" key="1">
    <source>
        <dbReference type="EMBL" id="CAJ1977089.1"/>
    </source>
</evidence>
<proteinExistence type="predicted"/>